<sequence>MKVSAAFPTALDSPRHIATAERLGYRRAWLYDTPHQSPDVWMILALAAQQTESIGLGPGVLIPALRHPMVNAAGAAALAALAPGRAAVAFGTGFAGMRALGRNPIKWSYLQEYVTAFQGLLRGDTVDWQGSRLRMLHPDGHAPARPVEVPVLISALGPKGMGITRDLGDGLFITYGIEVPESVKDFSWVAMPVHGTVLADDERLDSSRVRAAAGPGNALAFHAIHEGGGDVAQLPGGAEWLAAIDKTPEAERHLAIHHQHLVSLSNADEEAWQAGSWAAVPRTTVTGRAAQVAEHLATLTRQGITEIVYQPTGPDVAGELERFADVAGSLGE</sequence>
<dbReference type="PANTHER" id="PTHR43244:SF1">
    <property type="entry name" value="5,10-METHYLENETETRAHYDROMETHANOPTERIN REDUCTASE"/>
    <property type="match status" value="1"/>
</dbReference>
<dbReference type="Proteomes" id="UP000305778">
    <property type="component" value="Unassembled WGS sequence"/>
</dbReference>
<name>A0A4U0S0S4_9ACTN</name>
<dbReference type="Gene3D" id="3.20.20.30">
    <property type="entry name" value="Luciferase-like domain"/>
    <property type="match status" value="1"/>
</dbReference>
<feature type="domain" description="Luciferase-like" evidence="2">
    <location>
        <begin position="15"/>
        <end position="183"/>
    </location>
</feature>
<protein>
    <submittedName>
        <fullName evidence="3">LLM class flavin-dependent oxidoreductase</fullName>
    </submittedName>
</protein>
<evidence type="ECO:0000256" key="1">
    <source>
        <dbReference type="ARBA" id="ARBA00023002"/>
    </source>
</evidence>
<dbReference type="SUPFAM" id="SSF51679">
    <property type="entry name" value="Bacterial luciferase-like"/>
    <property type="match status" value="1"/>
</dbReference>
<comment type="caution">
    <text evidence="3">The sequence shown here is derived from an EMBL/GenBank/DDBJ whole genome shotgun (WGS) entry which is preliminary data.</text>
</comment>
<dbReference type="PANTHER" id="PTHR43244">
    <property type="match status" value="1"/>
</dbReference>
<dbReference type="InterPro" id="IPR036661">
    <property type="entry name" value="Luciferase-like_sf"/>
</dbReference>
<dbReference type="OrthoDB" id="7816697at2"/>
<evidence type="ECO:0000259" key="2">
    <source>
        <dbReference type="Pfam" id="PF00296"/>
    </source>
</evidence>
<evidence type="ECO:0000313" key="3">
    <source>
        <dbReference type="EMBL" id="TKA01658.1"/>
    </source>
</evidence>
<organism evidence="3 4">
    <name type="scientific">Actinacidiphila oryziradicis</name>
    <dbReference type="NCBI Taxonomy" id="2571141"/>
    <lineage>
        <taxon>Bacteria</taxon>
        <taxon>Bacillati</taxon>
        <taxon>Actinomycetota</taxon>
        <taxon>Actinomycetes</taxon>
        <taxon>Kitasatosporales</taxon>
        <taxon>Streptomycetaceae</taxon>
        <taxon>Actinacidiphila</taxon>
    </lineage>
</organism>
<dbReference type="RefSeq" id="WP_136729103.1">
    <property type="nucleotide sequence ID" value="NZ_SUMC01000071.1"/>
</dbReference>
<accession>A0A4U0S0S4</accession>
<dbReference type="AlphaFoldDB" id="A0A4U0S0S4"/>
<gene>
    <name evidence="3" type="ORF">FCI23_40325</name>
</gene>
<dbReference type="GO" id="GO:0016705">
    <property type="term" value="F:oxidoreductase activity, acting on paired donors, with incorporation or reduction of molecular oxygen"/>
    <property type="evidence" value="ECO:0007669"/>
    <property type="project" value="InterPro"/>
</dbReference>
<dbReference type="InterPro" id="IPR011251">
    <property type="entry name" value="Luciferase-like_dom"/>
</dbReference>
<keyword evidence="1" id="KW-0560">Oxidoreductase</keyword>
<keyword evidence="4" id="KW-1185">Reference proteome</keyword>
<evidence type="ECO:0000313" key="4">
    <source>
        <dbReference type="Proteomes" id="UP000305778"/>
    </source>
</evidence>
<dbReference type="InterPro" id="IPR050564">
    <property type="entry name" value="F420-G6PD/mer"/>
</dbReference>
<reference evidence="3 4" key="1">
    <citation type="submission" date="2019-04" db="EMBL/GenBank/DDBJ databases">
        <title>Streptomyces oryziradicis sp. nov., a novel actinomycete isolated from rhizosphere soil of rice (Oryza sativa L.).</title>
        <authorList>
            <person name="Li C."/>
        </authorList>
    </citation>
    <scope>NUCLEOTIDE SEQUENCE [LARGE SCALE GENOMIC DNA]</scope>
    <source>
        <strain evidence="3 4">NEAU-C40</strain>
    </source>
</reference>
<proteinExistence type="predicted"/>
<dbReference type="Pfam" id="PF00296">
    <property type="entry name" value="Bac_luciferase"/>
    <property type="match status" value="1"/>
</dbReference>
<dbReference type="EMBL" id="SUMC01000071">
    <property type="protein sequence ID" value="TKA01658.1"/>
    <property type="molecule type" value="Genomic_DNA"/>
</dbReference>